<feature type="region of interest" description="Disordered" evidence="1">
    <location>
        <begin position="143"/>
        <end position="165"/>
    </location>
</feature>
<proteinExistence type="predicted"/>
<keyword evidence="2" id="KW-0472">Membrane</keyword>
<evidence type="ECO:0000256" key="1">
    <source>
        <dbReference type="SAM" id="MobiDB-lite"/>
    </source>
</evidence>
<evidence type="ECO:0000313" key="3">
    <source>
        <dbReference type="EMBL" id="QHT96776.1"/>
    </source>
</evidence>
<dbReference type="AlphaFoldDB" id="A0A6C0IWH8"/>
<feature type="transmembrane region" description="Helical" evidence="2">
    <location>
        <begin position="32"/>
        <end position="53"/>
    </location>
</feature>
<keyword evidence="2" id="KW-0812">Transmembrane</keyword>
<evidence type="ECO:0000256" key="2">
    <source>
        <dbReference type="SAM" id="Phobius"/>
    </source>
</evidence>
<accession>A0A6C0IWH8</accession>
<dbReference type="EMBL" id="MN740267">
    <property type="protein sequence ID" value="QHT96776.1"/>
    <property type="molecule type" value="Genomic_DNA"/>
</dbReference>
<name>A0A6C0IWH8_9ZZZZ</name>
<protein>
    <submittedName>
        <fullName evidence="3">Uncharacterized protein</fullName>
    </submittedName>
</protein>
<reference evidence="3" key="1">
    <citation type="journal article" date="2020" name="Nature">
        <title>Giant virus diversity and host interactions through global metagenomics.</title>
        <authorList>
            <person name="Schulz F."/>
            <person name="Roux S."/>
            <person name="Paez-Espino D."/>
            <person name="Jungbluth S."/>
            <person name="Walsh D.A."/>
            <person name="Denef V.J."/>
            <person name="McMahon K.D."/>
            <person name="Konstantinidis K.T."/>
            <person name="Eloe-Fadrosh E.A."/>
            <person name="Kyrpides N.C."/>
            <person name="Woyke T."/>
        </authorList>
    </citation>
    <scope>NUCLEOTIDE SEQUENCE</scope>
    <source>
        <strain evidence="3">GVMAG-M-3300024336-7</strain>
    </source>
</reference>
<sequence length="259" mass="29728">MLSIIIIIALAILVFLFVVVNRSQDPLTPFQTLSIVTSFFLLTNTVTSILILLTDEDANEKIINKLLKRIPMSAPKRQFKGRFVDLPTEDFALFGHKPTTTKHDTVSPLKPIHPHLLPKELKTRRDRPHAFYRGSSADIYEGQLTGVPSDPTYGLPKMPRRSTETKEHIHSQLREQLMGGLRSYDLDSMERRVDGYDDMTSYKPVVHESNREYMMRQGIDAKKMYSAVPADKRTRATLYDRFVAGGSDYMKPTPWWDRS</sequence>
<keyword evidence="2" id="KW-1133">Transmembrane helix</keyword>
<organism evidence="3">
    <name type="scientific">viral metagenome</name>
    <dbReference type="NCBI Taxonomy" id="1070528"/>
    <lineage>
        <taxon>unclassified sequences</taxon>
        <taxon>metagenomes</taxon>
        <taxon>organismal metagenomes</taxon>
    </lineage>
</organism>